<dbReference type="GO" id="GO:0004674">
    <property type="term" value="F:protein serine/threonine kinase activity"/>
    <property type="evidence" value="ECO:0007669"/>
    <property type="project" value="UniProtKB-KW"/>
</dbReference>
<keyword evidence="3" id="KW-0808">Transferase</keyword>
<feature type="chain" id="PRO_5015586080" evidence="1">
    <location>
        <begin position="29"/>
        <end position="450"/>
    </location>
</feature>
<evidence type="ECO:0000313" key="3">
    <source>
        <dbReference type="EMBL" id="PQO32484.1"/>
    </source>
</evidence>
<evidence type="ECO:0000313" key="4">
    <source>
        <dbReference type="Proteomes" id="UP000238322"/>
    </source>
</evidence>
<dbReference type="EMBL" id="PUHY01000012">
    <property type="protein sequence ID" value="PQO32484.1"/>
    <property type="molecule type" value="Genomic_DNA"/>
</dbReference>
<feature type="signal peptide" evidence="1">
    <location>
        <begin position="1"/>
        <end position="28"/>
    </location>
</feature>
<dbReference type="SUPFAM" id="SSF50998">
    <property type="entry name" value="Quinoprotein alcohol dehydrogenase-like"/>
    <property type="match status" value="1"/>
</dbReference>
<evidence type="ECO:0000259" key="2">
    <source>
        <dbReference type="Pfam" id="PF13360"/>
    </source>
</evidence>
<accession>A0A2S8FKM9</accession>
<dbReference type="Gene3D" id="2.130.10.10">
    <property type="entry name" value="YVTN repeat-like/Quinoprotein amine dehydrogenase"/>
    <property type="match status" value="2"/>
</dbReference>
<feature type="domain" description="Pyrrolo-quinoline quinone repeat" evidence="2">
    <location>
        <begin position="275"/>
        <end position="411"/>
    </location>
</feature>
<evidence type="ECO:0000256" key="1">
    <source>
        <dbReference type="SAM" id="SignalP"/>
    </source>
</evidence>
<dbReference type="OrthoDB" id="244732at2"/>
<dbReference type="AlphaFoldDB" id="A0A2S8FKM9"/>
<dbReference type="PANTHER" id="PTHR34512">
    <property type="entry name" value="CELL SURFACE PROTEIN"/>
    <property type="match status" value="1"/>
</dbReference>
<keyword evidence="3" id="KW-0418">Kinase</keyword>
<proteinExistence type="predicted"/>
<dbReference type="SMART" id="SM00564">
    <property type="entry name" value="PQQ"/>
    <property type="match status" value="2"/>
</dbReference>
<sequence length="450" mass="49417">MIEISTRTFPVRWLACLTLLLLPAAGYAEDSAWKPVPQGDPTSWPAWRGPLGDGLSEAKNVPTKWSATENLAWQTPLAGWGDSTPAIVGDHVFLTLQNDANELRLLRLDAATGQVELNILVDNAETPREAPRRSSQKFHNLHNMASPSPVVSGDSVVVHFGNGLLATYSLDGEERWRHNLQSEYGEYTIWWGHANSPVVFDGMVISVCMQDSLADLRKNPVESYVVAHDLKTGERRWFTKRMPEGTAEELDAYTTPLLVQKDGHTQIIIMGGNALDAYNPQTGKQLWHLPKLVGGRTVTGPVLGDGTIFTTRGMRKPLLAVKLAEFKGLVPEEAIEWTVEKTTPDTPSPVFLDGMLFTVTDDGIANCYDAETGDLHWRERLGGNFKASPVAADGKIYFINIDGKCIVVAAKTEFEEVAVNQLNDTTIASPAIAHGKLFIRGKKSLYCIGN</sequence>
<name>A0A2S8FKM9_9BACT</name>
<reference evidence="3 4" key="1">
    <citation type="submission" date="2018-02" db="EMBL/GenBank/DDBJ databases">
        <title>Comparative genomes isolates from brazilian mangrove.</title>
        <authorList>
            <person name="Araujo J.E."/>
            <person name="Taketani R.G."/>
            <person name="Silva M.C.P."/>
            <person name="Loureco M.V."/>
            <person name="Andreote F.D."/>
        </authorList>
    </citation>
    <scope>NUCLEOTIDE SEQUENCE [LARGE SCALE GENOMIC DNA]</scope>
    <source>
        <strain evidence="3 4">Hex-1 MGV</strain>
    </source>
</reference>
<organism evidence="3 4">
    <name type="scientific">Blastopirellula marina</name>
    <dbReference type="NCBI Taxonomy" id="124"/>
    <lineage>
        <taxon>Bacteria</taxon>
        <taxon>Pseudomonadati</taxon>
        <taxon>Planctomycetota</taxon>
        <taxon>Planctomycetia</taxon>
        <taxon>Pirellulales</taxon>
        <taxon>Pirellulaceae</taxon>
        <taxon>Blastopirellula</taxon>
    </lineage>
</organism>
<gene>
    <name evidence="3" type="ORF">C5Y83_19915</name>
</gene>
<keyword evidence="1" id="KW-0732">Signal</keyword>
<protein>
    <submittedName>
        <fullName evidence="3">Serine/threonine protein kinase</fullName>
    </submittedName>
</protein>
<dbReference type="InterPro" id="IPR011047">
    <property type="entry name" value="Quinoprotein_ADH-like_sf"/>
</dbReference>
<dbReference type="InterPro" id="IPR018391">
    <property type="entry name" value="PQQ_b-propeller_rpt"/>
</dbReference>
<dbReference type="RefSeq" id="WP_105331495.1">
    <property type="nucleotide sequence ID" value="NZ_PUHY01000012.1"/>
</dbReference>
<dbReference type="PANTHER" id="PTHR34512:SF30">
    <property type="entry name" value="OUTER MEMBRANE PROTEIN ASSEMBLY FACTOR BAMB"/>
    <property type="match status" value="1"/>
</dbReference>
<dbReference type="Pfam" id="PF13360">
    <property type="entry name" value="PQQ_2"/>
    <property type="match status" value="2"/>
</dbReference>
<keyword evidence="3" id="KW-0723">Serine/threonine-protein kinase</keyword>
<dbReference type="Proteomes" id="UP000238322">
    <property type="component" value="Unassembled WGS sequence"/>
</dbReference>
<dbReference type="InterPro" id="IPR015943">
    <property type="entry name" value="WD40/YVTN_repeat-like_dom_sf"/>
</dbReference>
<comment type="caution">
    <text evidence="3">The sequence shown here is derived from an EMBL/GenBank/DDBJ whole genome shotgun (WGS) entry which is preliminary data.</text>
</comment>
<dbReference type="InterPro" id="IPR002372">
    <property type="entry name" value="PQQ_rpt_dom"/>
</dbReference>
<feature type="domain" description="Pyrrolo-quinoline quinone repeat" evidence="2">
    <location>
        <begin position="66"/>
        <end position="237"/>
    </location>
</feature>